<accession>A0A1S3YM63</accession>
<proteinExistence type="predicted"/>
<evidence type="ECO:0000256" key="1">
    <source>
        <dbReference type="SAM" id="MobiDB-lite"/>
    </source>
</evidence>
<feature type="compositionally biased region" description="Basic and acidic residues" evidence="1">
    <location>
        <begin position="672"/>
        <end position="686"/>
    </location>
</feature>
<dbReference type="RefSeq" id="XP_016453376.1">
    <property type="nucleotide sequence ID" value="XM_016597890.1"/>
</dbReference>
<organism evidence="2">
    <name type="scientific">Nicotiana tabacum</name>
    <name type="common">Common tobacco</name>
    <dbReference type="NCBI Taxonomy" id="4097"/>
    <lineage>
        <taxon>Eukaryota</taxon>
        <taxon>Viridiplantae</taxon>
        <taxon>Streptophyta</taxon>
        <taxon>Embryophyta</taxon>
        <taxon>Tracheophyta</taxon>
        <taxon>Spermatophyta</taxon>
        <taxon>Magnoliopsida</taxon>
        <taxon>eudicotyledons</taxon>
        <taxon>Gunneridae</taxon>
        <taxon>Pentapetalae</taxon>
        <taxon>asterids</taxon>
        <taxon>lamiids</taxon>
        <taxon>Solanales</taxon>
        <taxon>Solanaceae</taxon>
        <taxon>Nicotianoideae</taxon>
        <taxon>Nicotianeae</taxon>
        <taxon>Nicotiana</taxon>
    </lineage>
</organism>
<evidence type="ECO:0000313" key="2">
    <source>
        <dbReference type="RefSeq" id="XP_016453376.1"/>
    </source>
</evidence>
<dbReference type="OrthoDB" id="1243432at2759"/>
<dbReference type="PaxDb" id="4097-A0A1S3YM63"/>
<feature type="compositionally biased region" description="Basic residues" evidence="1">
    <location>
        <begin position="687"/>
        <end position="696"/>
    </location>
</feature>
<sequence>MYEATVVSLKAVTNRTDNSNNLDMFKHVPGLSRIQSEVVVSECAATGSQMSAGAEQDACGSLKNVVQENMETKTTGKANGSAEPKDIFVELIDKATNVDATNEEHRVDVMELEFAASDTKGNKSNNWTVAIEAAAAATIVSKLDCTVALQSPIDRVVSTSDKHDVVIDLLERTANPMDTNVALKAVRADTSNQPDMVQQQGGVTVSIGTAAVDVSNAALVQAEFALEGAESERSKPTDARQHTREAGQHITNDNWTSVSSKKRTPSSKKLMQIAKKSPCVPKNSNSFSALGNVNDNDGKLTGENLQLVESYKDQKLDQNSLSTPAALNKALVTMNQNEGKTTDPNMQLLARDQNEGKVTPTIHFSSPHVEKIIKDSHIKIMLDANPMFKQPLVTLNTSMYDIPSQSCKSIGEHGGESGQPSTSTSNNKGIIQAKVREMVINSKQWNDLREYDNEEGWGDGIAGFSSEEDDQEGDQDNAGEEIDAPVKPMFQGISAAPKNNLNCHALAAPAASPNSKLNHNALAFVPRISANAEATNLGQKATGDNVQQQQQCSGENSAGDRKATVVPKSGQNQIVTTEPLISLEERKLLDAMVSSTPLKSLNPATLSTCPVSKSKEKMQNIGQQQSKTIVTTTQGGDALVTLDIVQSSPQPVNLGSEFFEQGEEEAMLQECRAHASRKEDLSPRHSDKGKKTHTRKNSWDDKVSDFLNVRRPPMRNAKQKQVAPTTSTRSNRSKKKS</sequence>
<feature type="compositionally biased region" description="Polar residues" evidence="1">
    <location>
        <begin position="540"/>
        <end position="556"/>
    </location>
</feature>
<dbReference type="KEGG" id="nta:107777761"/>
<name>A0A1S3YM63_TOBAC</name>
<feature type="region of interest" description="Disordered" evidence="1">
    <location>
        <begin position="672"/>
        <end position="737"/>
    </location>
</feature>
<reference evidence="2" key="1">
    <citation type="submission" date="2025-08" db="UniProtKB">
        <authorList>
            <consortium name="RefSeq"/>
        </authorList>
    </citation>
    <scope>IDENTIFICATION</scope>
</reference>
<dbReference type="AlphaFoldDB" id="A0A1S3YM63"/>
<feature type="compositionally biased region" description="Polar residues" evidence="1">
    <location>
        <begin position="249"/>
        <end position="259"/>
    </location>
</feature>
<feature type="region of interest" description="Disordered" evidence="1">
    <location>
        <begin position="227"/>
        <end position="269"/>
    </location>
</feature>
<protein>
    <submittedName>
        <fullName evidence="2">Uncharacterized protein</fullName>
    </submittedName>
</protein>
<feature type="compositionally biased region" description="Acidic residues" evidence="1">
    <location>
        <begin position="466"/>
        <end position="481"/>
    </location>
</feature>
<feature type="region of interest" description="Disordered" evidence="1">
    <location>
        <begin position="453"/>
        <end position="481"/>
    </location>
</feature>
<feature type="region of interest" description="Disordered" evidence="1">
    <location>
        <begin position="406"/>
        <end position="427"/>
    </location>
</feature>
<feature type="compositionally biased region" description="Polar residues" evidence="1">
    <location>
        <begin position="418"/>
        <end position="427"/>
    </location>
</feature>
<feature type="region of interest" description="Disordered" evidence="1">
    <location>
        <begin position="540"/>
        <end position="571"/>
    </location>
</feature>
<feature type="compositionally biased region" description="Basic and acidic residues" evidence="1">
    <location>
        <begin position="230"/>
        <end position="247"/>
    </location>
</feature>
<gene>
    <name evidence="2" type="primary">LOC107777761</name>
</gene>